<proteinExistence type="predicted"/>
<dbReference type="AlphaFoldDB" id="A0A8V0ZMN7"/>
<organism evidence="2 3">
    <name type="scientific">Gallus gallus</name>
    <name type="common">Chicken</name>
    <dbReference type="NCBI Taxonomy" id="9031"/>
    <lineage>
        <taxon>Eukaryota</taxon>
        <taxon>Metazoa</taxon>
        <taxon>Chordata</taxon>
        <taxon>Craniata</taxon>
        <taxon>Vertebrata</taxon>
        <taxon>Euteleostomi</taxon>
        <taxon>Archelosauria</taxon>
        <taxon>Archosauria</taxon>
        <taxon>Dinosauria</taxon>
        <taxon>Saurischia</taxon>
        <taxon>Theropoda</taxon>
        <taxon>Coelurosauria</taxon>
        <taxon>Aves</taxon>
        <taxon>Neognathae</taxon>
        <taxon>Galloanserae</taxon>
        <taxon>Galliformes</taxon>
        <taxon>Phasianidae</taxon>
        <taxon>Phasianinae</taxon>
        <taxon>Gallus</taxon>
    </lineage>
</organism>
<dbReference type="InterPro" id="IPR031526">
    <property type="entry name" value="DUF4698"/>
</dbReference>
<accession>A0A8V0ZMN7</accession>
<gene>
    <name evidence="2" type="primary">CCDC60</name>
</gene>
<dbReference type="RefSeq" id="XP_415279.5">
    <property type="nucleotide sequence ID" value="XM_415279.8"/>
</dbReference>
<keyword evidence="3" id="KW-1185">Reference proteome</keyword>
<dbReference type="OrthoDB" id="10017343at2759"/>
<feature type="region of interest" description="Disordered" evidence="1">
    <location>
        <begin position="368"/>
        <end position="390"/>
    </location>
</feature>
<dbReference type="GeneID" id="416987"/>
<reference evidence="2" key="1">
    <citation type="submission" date="2020-11" db="EMBL/GenBank/DDBJ databases">
        <title>Gallus gallus (Chicken) genome, bGalGal1, GRCg7b, maternal haplotype autosomes + Z &amp; W.</title>
        <authorList>
            <person name="Warren W."/>
            <person name="Formenti G."/>
            <person name="Fedrigo O."/>
            <person name="Haase B."/>
            <person name="Mountcastle J."/>
            <person name="Balacco J."/>
            <person name="Tracey A."/>
            <person name="Schneider V."/>
            <person name="Okimoto R."/>
            <person name="Cheng H."/>
            <person name="Hawken R."/>
            <person name="Howe K."/>
            <person name="Jarvis E.D."/>
        </authorList>
    </citation>
    <scope>NUCLEOTIDE SEQUENCE [LARGE SCALE GENOMIC DNA]</scope>
    <source>
        <strain evidence="2">Broiler</strain>
    </source>
</reference>
<dbReference type="GeneTree" id="ENSGT00390000015428"/>
<feature type="region of interest" description="Disordered" evidence="1">
    <location>
        <begin position="149"/>
        <end position="177"/>
    </location>
</feature>
<reference evidence="2" key="2">
    <citation type="submission" date="2025-08" db="UniProtKB">
        <authorList>
            <consortium name="Ensembl"/>
        </authorList>
    </citation>
    <scope>IDENTIFICATION</scope>
    <source>
        <strain evidence="2">broiler</strain>
    </source>
</reference>
<dbReference type="OMA" id="MWELFIT"/>
<dbReference type="KEGG" id="gga:416987"/>
<name>A0A8V0ZMN7_CHICK</name>
<dbReference type="CTD" id="160777"/>
<protein>
    <submittedName>
        <fullName evidence="2">Coiled-coil domain containing 60</fullName>
    </submittedName>
</protein>
<feature type="region of interest" description="Disordered" evidence="1">
    <location>
        <begin position="240"/>
        <end position="266"/>
    </location>
</feature>
<dbReference type="PANTHER" id="PTHR34754">
    <property type="entry name" value="COILED-COIL DOMAIN-CONTAINING PROTEIN 60"/>
    <property type="match status" value="1"/>
</dbReference>
<evidence type="ECO:0000256" key="1">
    <source>
        <dbReference type="SAM" id="MobiDB-lite"/>
    </source>
</evidence>
<sequence>MPAPGVPKLSRAEAPVALNAQLGAAAPPEPPKDGGTKVPAAGKALNPRDFVRVQPLPALAEGEGKVLARSWALYRSSGPPSERVFWEQRQRRERQRTQGLFTPRGKPYQELGELLCADPKQLTLLSLGQLAQEPVKKDMQERPQREVAEVTANESSVNPKSAPVESVKRLTSSRETGTELKTLSKTLARLRRHINTVKQGGEYFHILHQESLEQKNALKAQKSQTTIWRTDFQPCEYSSEVEVSDEEMNSSSPIEGSHPKKSGKKKKMTLRSYTPVYTSVLIARPSEAQSECLFRQLCAIHWLLEALTLESSSSMHSILSCWKLTDPGGFKKSVKEIEEEKFTTYMWELFLTNTKKYMRKARRIPFRRQTNKAAAPASSQLSTQSSHGQTPLSSVSSLVLCSEDNINLSGALADDTRASMQTKEQPFFPFPQKQIQTTHVKASKDAREQEDMLKKTGLQSCRISQFIKSKSNLCADARHQFMAIREEAAHRLHDALESLERTQEERCCQKYLALKRLKYFKEDMERIRQLDVRAEREHDENGPKWFPALLARLPEHVKNDCYVKKILKKLEKFGLAPDLHIDQDTFLKAAADLQLWELCCPDIAAAVEFVRESIVQMPEEDFSEWFQERVDHLHAQSSAF</sequence>
<evidence type="ECO:0000313" key="3">
    <source>
        <dbReference type="Proteomes" id="UP000000539"/>
    </source>
</evidence>
<feature type="compositionally biased region" description="Polar residues" evidence="1">
    <location>
        <begin position="377"/>
        <end position="390"/>
    </location>
</feature>
<reference evidence="2" key="3">
    <citation type="submission" date="2025-09" db="UniProtKB">
        <authorList>
            <consortium name="Ensembl"/>
        </authorList>
    </citation>
    <scope>IDENTIFICATION</scope>
    <source>
        <strain evidence="2">broiler</strain>
    </source>
</reference>
<dbReference type="PANTHER" id="PTHR34754:SF1">
    <property type="entry name" value="COILED-COIL DOMAIN-CONTAINING PROTEIN 60"/>
    <property type="match status" value="1"/>
</dbReference>
<dbReference type="Ensembl" id="ENSGALT00010056987.1">
    <property type="protein sequence ID" value="ENSGALP00010034655.1"/>
    <property type="gene ID" value="ENSGALG00010023379.1"/>
</dbReference>
<dbReference type="Pfam" id="PF15769">
    <property type="entry name" value="DUF4698"/>
    <property type="match status" value="1"/>
</dbReference>
<evidence type="ECO:0000313" key="2">
    <source>
        <dbReference type="Ensembl" id="ENSGALP00010034655.1"/>
    </source>
</evidence>
<feature type="region of interest" description="Disordered" evidence="1">
    <location>
        <begin position="19"/>
        <end position="44"/>
    </location>
</feature>
<dbReference type="Proteomes" id="UP000000539">
    <property type="component" value="Chromosome 15"/>
</dbReference>